<feature type="domain" description="Gp28/Gp37-like" evidence="1">
    <location>
        <begin position="3"/>
        <end position="346"/>
    </location>
</feature>
<dbReference type="InterPro" id="IPR029432">
    <property type="entry name" value="Gp28/Gp37-like_dom"/>
</dbReference>
<sequence>MDLYILNTDFEVIGVVDDASSVIWNSRYWSSGDFEIYIRANKDIIDLLQPDYYVTRLDSDEVGMIMNRTIKTNSEDGNYLTVTGDFLDGILKRRISWNQSTISGNVEECIRQLIVENIIDPVDPARRIDNFVLAEKAGLTETLKGFDIQSTGDDLSDVIANICQTYKIGYKVTLTPENKFLFTLYRGIDRGYGQTENDYVVFSPEFDNLISSEYTYNREEYRNAAVVLAEGEGTSQRRVSIGTTTGLNRFETRIDGSSVSSNGEIITQATYDKMLTEYGQEQLDNLKIKEGISGEVENNVTYVANEDYFLGDVVSTANEYGFVSDTRVIEMLESEDENGYKILPTFDTWEVRI</sequence>
<dbReference type="EMBL" id="JAOSHN010000006">
    <property type="protein sequence ID" value="MCU7379707.1"/>
    <property type="molecule type" value="Genomic_DNA"/>
</dbReference>
<gene>
    <name evidence="2" type="ORF">OBO34_15280</name>
</gene>
<dbReference type="Pfam" id="PF14594">
    <property type="entry name" value="Sipho_Gp37"/>
    <property type="match status" value="1"/>
</dbReference>
<proteinExistence type="predicted"/>
<name>A0A9J6QVW4_9FIRM</name>
<protein>
    <submittedName>
        <fullName evidence="2">Siphovirus ReqiPepy6 Gp37-like family protein</fullName>
    </submittedName>
</protein>
<accession>A0A9J6QVW4</accession>
<dbReference type="Proteomes" id="UP001065549">
    <property type="component" value="Unassembled WGS sequence"/>
</dbReference>
<dbReference type="AlphaFoldDB" id="A0A9J6QVW4"/>
<keyword evidence="3" id="KW-1185">Reference proteome</keyword>
<evidence type="ECO:0000313" key="3">
    <source>
        <dbReference type="Proteomes" id="UP001065549"/>
    </source>
</evidence>
<evidence type="ECO:0000313" key="2">
    <source>
        <dbReference type="EMBL" id="MCU7379707.1"/>
    </source>
</evidence>
<organism evidence="2 3">
    <name type="scientific">Hominibacterium faecale</name>
    <dbReference type="NCBI Taxonomy" id="2839743"/>
    <lineage>
        <taxon>Bacteria</taxon>
        <taxon>Bacillati</taxon>
        <taxon>Bacillota</taxon>
        <taxon>Clostridia</taxon>
        <taxon>Peptostreptococcales</taxon>
        <taxon>Anaerovoracaceae</taxon>
        <taxon>Hominibacterium</taxon>
    </lineage>
</organism>
<comment type="caution">
    <text evidence="2">The sequence shown here is derived from an EMBL/GenBank/DDBJ whole genome shotgun (WGS) entry which is preliminary data.</text>
</comment>
<dbReference type="RefSeq" id="WP_269478608.1">
    <property type="nucleotide sequence ID" value="NZ_JAOSHN010000006.1"/>
</dbReference>
<reference evidence="2" key="1">
    <citation type="submission" date="2022-09" db="EMBL/GenBank/DDBJ databases">
        <title>Culturomic study of gut microbiota in children with autism spectrum disorder.</title>
        <authorList>
            <person name="Efimov B.A."/>
            <person name="Chaplin A.V."/>
            <person name="Sokolova S.R."/>
            <person name="Pikina A.P."/>
            <person name="Korzhanova M."/>
            <person name="Belova V."/>
            <person name="Korostin D."/>
        </authorList>
    </citation>
    <scope>NUCLEOTIDE SEQUENCE</scope>
    <source>
        <strain evidence="2">ASD5510</strain>
    </source>
</reference>
<evidence type="ECO:0000259" key="1">
    <source>
        <dbReference type="Pfam" id="PF14594"/>
    </source>
</evidence>